<dbReference type="EMBL" id="JAINDJ010000003">
    <property type="protein sequence ID" value="KAG9452397.1"/>
    <property type="molecule type" value="Genomic_DNA"/>
</dbReference>
<reference evidence="1 2" key="1">
    <citation type="submission" date="2021-07" db="EMBL/GenBank/DDBJ databases">
        <title>The Aristolochia fimbriata genome: insights into angiosperm evolution, floral development and chemical biosynthesis.</title>
        <authorList>
            <person name="Jiao Y."/>
        </authorList>
    </citation>
    <scope>NUCLEOTIDE SEQUENCE [LARGE SCALE GENOMIC DNA]</scope>
    <source>
        <strain evidence="1">IBCAS-2021</strain>
        <tissue evidence="1">Leaf</tissue>
    </source>
</reference>
<organism evidence="1 2">
    <name type="scientific">Aristolochia fimbriata</name>
    <name type="common">White veined hardy Dutchman's pipe vine</name>
    <dbReference type="NCBI Taxonomy" id="158543"/>
    <lineage>
        <taxon>Eukaryota</taxon>
        <taxon>Viridiplantae</taxon>
        <taxon>Streptophyta</taxon>
        <taxon>Embryophyta</taxon>
        <taxon>Tracheophyta</taxon>
        <taxon>Spermatophyta</taxon>
        <taxon>Magnoliopsida</taxon>
        <taxon>Magnoliidae</taxon>
        <taxon>Piperales</taxon>
        <taxon>Aristolochiaceae</taxon>
        <taxon>Aristolochia</taxon>
    </lineage>
</organism>
<accession>A0AAV7EXL9</accession>
<protein>
    <recommendedName>
        <fullName evidence="3">Large ribosomal RNA subunit accumulation protein YCED homolog 1, chloroplastic</fullName>
    </recommendedName>
</protein>
<dbReference type="PANTHER" id="PTHR34374:SF1">
    <property type="entry name" value="LARGE RIBOSOMAL RNA SUBUNIT ACCUMULATION PROTEIN YCED HOMOLOG 1, CHLOROPLASTIC"/>
    <property type="match status" value="1"/>
</dbReference>
<evidence type="ECO:0000313" key="1">
    <source>
        <dbReference type="EMBL" id="KAG9452397.1"/>
    </source>
</evidence>
<keyword evidence="2" id="KW-1185">Reference proteome</keyword>
<comment type="caution">
    <text evidence="1">The sequence shown here is derived from an EMBL/GenBank/DDBJ whole genome shotgun (WGS) entry which is preliminary data.</text>
</comment>
<dbReference type="Proteomes" id="UP000825729">
    <property type="component" value="Unassembled WGS sequence"/>
</dbReference>
<dbReference type="InterPro" id="IPR003772">
    <property type="entry name" value="YceD"/>
</dbReference>
<proteinExistence type="predicted"/>
<name>A0AAV7EXL9_ARIFI</name>
<sequence length="298" mass="33087">MPLVSPSPKLAHSSSPEVSRAANSLWVPRRSFANSVTLPKRRQFSFSSTLLSSGSHFLSKALIPDSGRRRLGPILSSLRCFEEDVGSPWEGAIIYKRDASVTHLEYCTTLERLGLDKLSSEHSKSRASSLGLRVTRAVKDFPLGTPVQISVDVTRKKKMLRLDGIVKTVITLGCNRCAEPAAESIFSNFSLLLSEEPVEEQETIYLFGDDFRSSNGEEEDEDDEDIDVDDQLYFPVEENEIDISKHIRDIVHVEITINTICDPNCKGLCLKCGVNLNKSSCNCGKQAVSKKDKVFTET</sequence>
<dbReference type="AlphaFoldDB" id="A0AAV7EXL9"/>
<evidence type="ECO:0008006" key="3">
    <source>
        <dbReference type="Google" id="ProtNLM"/>
    </source>
</evidence>
<dbReference type="Pfam" id="PF02620">
    <property type="entry name" value="YceD"/>
    <property type="match status" value="1"/>
</dbReference>
<evidence type="ECO:0000313" key="2">
    <source>
        <dbReference type="Proteomes" id="UP000825729"/>
    </source>
</evidence>
<gene>
    <name evidence="1" type="ORF">H6P81_005301</name>
</gene>
<dbReference type="PANTHER" id="PTHR34374">
    <property type="entry name" value="LARGE RIBOSOMAL RNA SUBUNIT ACCUMULATION PROTEIN YCED HOMOLOG 1, CHLOROPLASTIC"/>
    <property type="match status" value="1"/>
</dbReference>